<evidence type="ECO:0000256" key="2">
    <source>
        <dbReference type="ARBA" id="ARBA00022448"/>
    </source>
</evidence>
<dbReference type="PANTHER" id="PTHR35011:SF10">
    <property type="entry name" value="TRAP TRANSPORTER SMALL PERMEASE PROTEIN"/>
    <property type="match status" value="1"/>
</dbReference>
<evidence type="ECO:0000259" key="10">
    <source>
        <dbReference type="Pfam" id="PF04290"/>
    </source>
</evidence>
<dbReference type="GO" id="GO:0015740">
    <property type="term" value="P:C4-dicarboxylate transport"/>
    <property type="evidence" value="ECO:0007669"/>
    <property type="project" value="TreeGrafter"/>
</dbReference>
<dbReference type="EMBL" id="FXYZ01000073">
    <property type="protein sequence ID" value="SMY03919.1"/>
    <property type="molecule type" value="Genomic_DNA"/>
</dbReference>
<keyword evidence="6 9" id="KW-1133">Transmembrane helix</keyword>
<evidence type="ECO:0000256" key="9">
    <source>
        <dbReference type="SAM" id="Phobius"/>
    </source>
</evidence>
<dbReference type="Proteomes" id="UP000234327">
    <property type="component" value="Unassembled WGS sequence"/>
</dbReference>
<comment type="similarity">
    <text evidence="8">Belongs to the TRAP transporter small permease family.</text>
</comment>
<dbReference type="Pfam" id="PF04290">
    <property type="entry name" value="DctQ"/>
    <property type="match status" value="1"/>
</dbReference>
<feature type="transmembrane region" description="Helical" evidence="9">
    <location>
        <begin position="87"/>
        <end position="111"/>
    </location>
</feature>
<evidence type="ECO:0000256" key="4">
    <source>
        <dbReference type="ARBA" id="ARBA00022519"/>
    </source>
</evidence>
<evidence type="ECO:0000313" key="12">
    <source>
        <dbReference type="Proteomes" id="UP000234327"/>
    </source>
</evidence>
<feature type="transmembrane region" description="Helical" evidence="9">
    <location>
        <begin position="21"/>
        <end position="40"/>
    </location>
</feature>
<dbReference type="InterPro" id="IPR055348">
    <property type="entry name" value="DctQ"/>
</dbReference>
<organism evidence="11 12">
    <name type="scientific">Brevibacterium aurantiacum</name>
    <dbReference type="NCBI Taxonomy" id="273384"/>
    <lineage>
        <taxon>Bacteria</taxon>
        <taxon>Bacillati</taxon>
        <taxon>Actinomycetota</taxon>
        <taxon>Actinomycetes</taxon>
        <taxon>Micrococcales</taxon>
        <taxon>Brevibacteriaceae</taxon>
        <taxon>Brevibacterium</taxon>
    </lineage>
</organism>
<evidence type="ECO:0000256" key="8">
    <source>
        <dbReference type="ARBA" id="ARBA00038436"/>
    </source>
</evidence>
<keyword evidence="5 9" id="KW-0812">Transmembrane</keyword>
<keyword evidence="2" id="KW-0813">Transport</keyword>
<gene>
    <name evidence="11" type="ORF">BAURA63_03838</name>
</gene>
<accession>A0A2H1KW94</accession>
<protein>
    <submittedName>
        <fullName evidence="11">TRAP-type mannitol/chloroaromatic compound transport system, small permease component</fullName>
    </submittedName>
</protein>
<comment type="subcellular location">
    <subcellularLocation>
        <location evidence="1">Cell inner membrane</location>
        <topology evidence="1">Multi-pass membrane protein</topology>
    </subcellularLocation>
</comment>
<evidence type="ECO:0000313" key="11">
    <source>
        <dbReference type="EMBL" id="SMY03919.1"/>
    </source>
</evidence>
<keyword evidence="7 9" id="KW-0472">Membrane</keyword>
<evidence type="ECO:0000256" key="3">
    <source>
        <dbReference type="ARBA" id="ARBA00022475"/>
    </source>
</evidence>
<feature type="transmembrane region" description="Helical" evidence="9">
    <location>
        <begin position="131"/>
        <end position="151"/>
    </location>
</feature>
<keyword evidence="4" id="KW-0997">Cell inner membrane</keyword>
<evidence type="ECO:0000256" key="7">
    <source>
        <dbReference type="ARBA" id="ARBA00023136"/>
    </source>
</evidence>
<keyword evidence="3" id="KW-1003">Cell membrane</keyword>
<evidence type="ECO:0000256" key="6">
    <source>
        <dbReference type="ARBA" id="ARBA00022989"/>
    </source>
</evidence>
<evidence type="ECO:0000256" key="5">
    <source>
        <dbReference type="ARBA" id="ARBA00022692"/>
    </source>
</evidence>
<evidence type="ECO:0000256" key="1">
    <source>
        <dbReference type="ARBA" id="ARBA00004429"/>
    </source>
</evidence>
<proteinExistence type="inferred from homology"/>
<feature type="transmembrane region" description="Helical" evidence="9">
    <location>
        <begin position="46"/>
        <end position="66"/>
    </location>
</feature>
<dbReference type="InterPro" id="IPR007387">
    <property type="entry name" value="TRAP_DctQ"/>
</dbReference>
<dbReference type="AlphaFoldDB" id="A0A2H1KW94"/>
<dbReference type="GO" id="GO:0022857">
    <property type="term" value="F:transmembrane transporter activity"/>
    <property type="evidence" value="ECO:0007669"/>
    <property type="project" value="TreeGrafter"/>
</dbReference>
<name>A0A2H1KW94_BREAU</name>
<sequence length="174" mass="18880">MLSTFNALRRVTRVLRMASACVILLVMLITGYDVVMRYVFAQPLEWSITISMVGLVAIVMLTVPDLEADDSHIGMDLFYRGFGRAQTAVADLVTLIATFAFCTVSGVAAALTSVHFFNAGMRTAGTFNMPVWIGYALVALGLLLAAVMTLLRYILKRALPVSECVAGSLHPVCR</sequence>
<dbReference type="GO" id="GO:0005886">
    <property type="term" value="C:plasma membrane"/>
    <property type="evidence" value="ECO:0007669"/>
    <property type="project" value="UniProtKB-SubCell"/>
</dbReference>
<reference evidence="11 12" key="1">
    <citation type="submission" date="2017-03" db="EMBL/GenBank/DDBJ databases">
        <authorList>
            <person name="Afonso C.L."/>
            <person name="Miller P.J."/>
            <person name="Scott M.A."/>
            <person name="Spackman E."/>
            <person name="Goraichik I."/>
            <person name="Dimitrov K.M."/>
            <person name="Suarez D.L."/>
            <person name="Swayne D.E."/>
        </authorList>
    </citation>
    <scope>NUCLEOTIDE SEQUENCE [LARGE SCALE GENOMIC DNA]</scope>
    <source>
        <strain evidence="12">6(3)</strain>
    </source>
</reference>
<dbReference type="PANTHER" id="PTHR35011">
    <property type="entry name" value="2,3-DIKETO-L-GULONATE TRAP TRANSPORTER SMALL PERMEASE PROTEIN YIAM"/>
    <property type="match status" value="1"/>
</dbReference>
<feature type="domain" description="Tripartite ATP-independent periplasmic transporters DctQ component" evidence="10">
    <location>
        <begin position="26"/>
        <end position="154"/>
    </location>
</feature>